<dbReference type="PANTHER" id="PTHR43722:SF1">
    <property type="entry name" value="PROLINE IMINOPEPTIDASE"/>
    <property type="match status" value="1"/>
</dbReference>
<evidence type="ECO:0000256" key="12">
    <source>
        <dbReference type="PIRSR" id="PIRSR006431-1"/>
    </source>
</evidence>
<evidence type="ECO:0000256" key="1">
    <source>
        <dbReference type="ARBA" id="ARBA00001585"/>
    </source>
</evidence>
<dbReference type="PRINTS" id="PR00793">
    <property type="entry name" value="PROAMNOPTASE"/>
</dbReference>
<dbReference type="SUPFAM" id="SSF53474">
    <property type="entry name" value="alpha/beta-Hydrolases"/>
    <property type="match status" value="1"/>
</dbReference>
<accession>A0A418SUA8</accession>
<comment type="caution">
    <text evidence="15">The sequence shown here is derived from an EMBL/GenBank/DDBJ whole genome shotgun (WGS) entry which is preliminary data.</text>
</comment>
<evidence type="ECO:0000259" key="14">
    <source>
        <dbReference type="Pfam" id="PF00561"/>
    </source>
</evidence>
<comment type="catalytic activity">
    <reaction evidence="1 11 13">
        <text>Release of N-terminal proline from a peptide.</text>
        <dbReference type="EC" id="3.4.11.5"/>
    </reaction>
</comment>
<evidence type="ECO:0000256" key="9">
    <source>
        <dbReference type="ARBA" id="ARBA00022801"/>
    </source>
</evidence>
<feature type="domain" description="AB hydrolase-1" evidence="14">
    <location>
        <begin position="43"/>
        <end position="298"/>
    </location>
</feature>
<keyword evidence="6 11" id="KW-0031">Aminopeptidase</keyword>
<evidence type="ECO:0000256" key="6">
    <source>
        <dbReference type="ARBA" id="ARBA00022438"/>
    </source>
</evidence>
<dbReference type="PIRSF" id="PIRSF006431">
    <property type="entry name" value="Pept_S33"/>
    <property type="match status" value="1"/>
</dbReference>
<keyword evidence="7 11" id="KW-0963">Cytoplasm</keyword>
<evidence type="ECO:0000256" key="2">
    <source>
        <dbReference type="ARBA" id="ARBA00004496"/>
    </source>
</evidence>
<dbReference type="InterPro" id="IPR029058">
    <property type="entry name" value="AB_hydrolase_fold"/>
</dbReference>
<dbReference type="InterPro" id="IPR005944">
    <property type="entry name" value="Pro_iminopeptidase"/>
</dbReference>
<dbReference type="InterPro" id="IPR002410">
    <property type="entry name" value="Peptidase_S33"/>
</dbReference>
<evidence type="ECO:0000256" key="11">
    <source>
        <dbReference type="PIRNR" id="PIRNR006431"/>
    </source>
</evidence>
<dbReference type="AlphaFoldDB" id="A0A418SUA8"/>
<keyword evidence="16" id="KW-1185">Reference proteome</keyword>
<evidence type="ECO:0000256" key="13">
    <source>
        <dbReference type="RuleBase" id="RU003421"/>
    </source>
</evidence>
<dbReference type="PANTHER" id="PTHR43722">
    <property type="entry name" value="PROLINE IMINOPEPTIDASE"/>
    <property type="match status" value="1"/>
</dbReference>
<evidence type="ECO:0000313" key="16">
    <source>
        <dbReference type="Proteomes" id="UP000284202"/>
    </source>
</evidence>
<protein>
    <recommendedName>
        <fullName evidence="5 11">Proline iminopeptidase</fullName>
        <shortName evidence="11">PIP</shortName>
        <ecNumber evidence="4 11">3.4.11.5</ecNumber>
    </recommendedName>
    <alternativeName>
        <fullName evidence="10 11">Prolyl aminopeptidase</fullName>
    </alternativeName>
</protein>
<evidence type="ECO:0000256" key="10">
    <source>
        <dbReference type="ARBA" id="ARBA00029605"/>
    </source>
</evidence>
<evidence type="ECO:0000256" key="7">
    <source>
        <dbReference type="ARBA" id="ARBA00022490"/>
    </source>
</evidence>
<keyword evidence="9 11" id="KW-0378">Hydrolase</keyword>
<proteinExistence type="inferred from homology"/>
<dbReference type="Pfam" id="PF00561">
    <property type="entry name" value="Abhydrolase_1"/>
    <property type="match status" value="1"/>
</dbReference>
<comment type="subcellular location">
    <subcellularLocation>
        <location evidence="2 11">Cytoplasm</location>
    </subcellularLocation>
</comment>
<feature type="active site" evidence="12">
    <location>
        <position position="270"/>
    </location>
</feature>
<feature type="active site" description="Proton donor" evidence="12">
    <location>
        <position position="298"/>
    </location>
</feature>
<evidence type="ECO:0000256" key="5">
    <source>
        <dbReference type="ARBA" id="ARBA00021843"/>
    </source>
</evidence>
<gene>
    <name evidence="15" type="primary">pip</name>
    <name evidence="15" type="ORF">D3P04_13025</name>
</gene>
<dbReference type="OrthoDB" id="9796770at2"/>
<evidence type="ECO:0000256" key="4">
    <source>
        <dbReference type="ARBA" id="ARBA00012568"/>
    </source>
</evidence>
<dbReference type="RefSeq" id="WP_119749556.1">
    <property type="nucleotide sequence ID" value="NZ_QZCG01000008.1"/>
</dbReference>
<evidence type="ECO:0000256" key="8">
    <source>
        <dbReference type="ARBA" id="ARBA00022670"/>
    </source>
</evidence>
<dbReference type="GO" id="GO:0006508">
    <property type="term" value="P:proteolysis"/>
    <property type="evidence" value="ECO:0007669"/>
    <property type="project" value="UniProtKB-KW"/>
</dbReference>
<organism evidence="15 16">
    <name type="scientific">Paracoccus onubensis</name>
    <dbReference type="NCBI Taxonomy" id="1675788"/>
    <lineage>
        <taxon>Bacteria</taxon>
        <taxon>Pseudomonadati</taxon>
        <taxon>Pseudomonadota</taxon>
        <taxon>Alphaproteobacteria</taxon>
        <taxon>Rhodobacterales</taxon>
        <taxon>Paracoccaceae</taxon>
        <taxon>Paracoccus</taxon>
    </lineage>
</organism>
<dbReference type="NCBIfam" id="TIGR01249">
    <property type="entry name" value="pro_imino_pep_1"/>
    <property type="match status" value="1"/>
</dbReference>
<sequence length="325" mass="36212">MESTSSLPAGTDADSFSAHRLKVDDQHDLYLERHGTRGAIPTVILHGGPGGGLNRAALRSFALARHDIVLFDQRGAGRSTPLAEIRGNTTVDLVHDLERIRAHFGFERWMVAGGSWGSCLALAYAQAHPERVSALRLHGIFLGGQAEIQWWFHGVRQVFPDHWERFANFVAAEERGDLLQAYYRRLISTDMTVAQEAAWHLRNFSARTQTLCPDEAHVAQLLESPRKYLPVARLFTHYCINHAFMAEGALLAGIDRIRHIPAEILQGRYDMVTPMASAWALHRAWPEARFETVTLANHTSSPAMLAAQRAASDRLADRIGNLADD</sequence>
<evidence type="ECO:0000313" key="15">
    <source>
        <dbReference type="EMBL" id="RJE84564.1"/>
    </source>
</evidence>
<comment type="similarity">
    <text evidence="3 11 13">Belongs to the peptidase S33 family.</text>
</comment>
<dbReference type="GO" id="GO:0004177">
    <property type="term" value="F:aminopeptidase activity"/>
    <property type="evidence" value="ECO:0007669"/>
    <property type="project" value="UniProtKB-UniRule"/>
</dbReference>
<keyword evidence="8 11" id="KW-0645">Protease</keyword>
<dbReference type="Gene3D" id="3.40.50.1820">
    <property type="entry name" value="alpha/beta hydrolase"/>
    <property type="match status" value="1"/>
</dbReference>
<name>A0A418SUA8_9RHOB</name>
<feature type="active site" description="Nucleophile" evidence="12">
    <location>
        <position position="115"/>
    </location>
</feature>
<dbReference type="EC" id="3.4.11.5" evidence="4 11"/>
<dbReference type="Proteomes" id="UP000284202">
    <property type="component" value="Unassembled WGS sequence"/>
</dbReference>
<dbReference type="GO" id="GO:0005737">
    <property type="term" value="C:cytoplasm"/>
    <property type="evidence" value="ECO:0007669"/>
    <property type="project" value="UniProtKB-SubCell"/>
</dbReference>
<evidence type="ECO:0000256" key="3">
    <source>
        <dbReference type="ARBA" id="ARBA00010088"/>
    </source>
</evidence>
<dbReference type="InterPro" id="IPR000073">
    <property type="entry name" value="AB_hydrolase_1"/>
</dbReference>
<dbReference type="EMBL" id="QZCG01000008">
    <property type="protein sequence ID" value="RJE84564.1"/>
    <property type="molecule type" value="Genomic_DNA"/>
</dbReference>
<reference evidence="16" key="1">
    <citation type="submission" date="2018-09" db="EMBL/GenBank/DDBJ databases">
        <title>Acidovorax cavernicola nov. sp. isolated from Gruta de las Maravillas (Aracena, Spain).</title>
        <authorList>
            <person name="Jurado V."/>
            <person name="Gutierrez-Patricio S."/>
            <person name="Gonzalez-Pimentel J.L."/>
            <person name="Miller A.Z."/>
            <person name="Laiz L."/>
            <person name="Saiz-Jimenez C."/>
        </authorList>
    </citation>
    <scope>NUCLEOTIDE SEQUENCE [LARGE SCALE GENOMIC DNA]</scope>
    <source>
        <strain evidence="16">1011MAR3C25</strain>
    </source>
</reference>